<protein>
    <recommendedName>
        <fullName evidence="3 17">Cytochrome bc1 complex cytochrome c subunit</fullName>
        <ecNumber evidence="2 17">7.1.1.8</ecNumber>
    </recommendedName>
</protein>
<evidence type="ECO:0000256" key="5">
    <source>
        <dbReference type="ARBA" id="ARBA00022475"/>
    </source>
</evidence>
<dbReference type="GO" id="GO:0005886">
    <property type="term" value="C:plasma membrane"/>
    <property type="evidence" value="ECO:0007669"/>
    <property type="project" value="UniProtKB-SubCell"/>
</dbReference>
<evidence type="ECO:0000256" key="17">
    <source>
        <dbReference type="PIRNR" id="PIRNR000007"/>
    </source>
</evidence>
<evidence type="ECO:0000256" key="19">
    <source>
        <dbReference type="PIRSR" id="PIRSR000007-51"/>
    </source>
</evidence>
<keyword evidence="5 17" id="KW-1003">Cell membrane</keyword>
<feature type="domain" description="Cytochrome c" evidence="20">
    <location>
        <begin position="47"/>
        <end position="229"/>
    </location>
</feature>
<keyword evidence="13 17" id="KW-1133">Transmembrane helix</keyword>
<evidence type="ECO:0000256" key="8">
    <source>
        <dbReference type="ARBA" id="ARBA00022692"/>
    </source>
</evidence>
<evidence type="ECO:0000256" key="18">
    <source>
        <dbReference type="PIRSR" id="PIRSR000007-50"/>
    </source>
</evidence>
<feature type="binding site" description="covalent" evidence="18">
    <location>
        <position position="164"/>
    </location>
    <ligand>
        <name>heme c</name>
        <dbReference type="ChEBI" id="CHEBI:61717"/>
        <label>2</label>
    </ligand>
</feature>
<comment type="catalytic activity">
    <reaction evidence="16 17">
        <text>a quinol + 2 Fe(III)-[cytochrome c](out) = a quinone + 2 Fe(II)-[cytochrome c](out) + 2 H(+)(out)</text>
        <dbReference type="Rhea" id="RHEA:11484"/>
        <dbReference type="Rhea" id="RHEA-COMP:10350"/>
        <dbReference type="Rhea" id="RHEA-COMP:14399"/>
        <dbReference type="ChEBI" id="CHEBI:15378"/>
        <dbReference type="ChEBI" id="CHEBI:24646"/>
        <dbReference type="ChEBI" id="CHEBI:29033"/>
        <dbReference type="ChEBI" id="CHEBI:29034"/>
        <dbReference type="ChEBI" id="CHEBI:132124"/>
        <dbReference type="EC" id="7.1.1.8"/>
    </reaction>
</comment>
<dbReference type="GO" id="GO:0005506">
    <property type="term" value="F:iron ion binding"/>
    <property type="evidence" value="ECO:0007669"/>
    <property type="project" value="UniProtKB-UniRule"/>
</dbReference>
<accession>A0A941D978</accession>
<dbReference type="InterPro" id="IPR009152">
    <property type="entry name" value="bc1_cytC-su"/>
</dbReference>
<evidence type="ECO:0000256" key="6">
    <source>
        <dbReference type="ARBA" id="ARBA00022617"/>
    </source>
</evidence>
<dbReference type="PROSITE" id="PS51007">
    <property type="entry name" value="CYTC"/>
    <property type="match status" value="1"/>
</dbReference>
<organism evidence="21 22">
    <name type="scientific">Phycicoccus avicenniae</name>
    <dbReference type="NCBI Taxonomy" id="2828860"/>
    <lineage>
        <taxon>Bacteria</taxon>
        <taxon>Bacillati</taxon>
        <taxon>Actinomycetota</taxon>
        <taxon>Actinomycetes</taxon>
        <taxon>Micrococcales</taxon>
        <taxon>Intrasporangiaceae</taxon>
        <taxon>Phycicoccus</taxon>
    </lineage>
</organism>
<evidence type="ECO:0000256" key="11">
    <source>
        <dbReference type="ARBA" id="ARBA00022967"/>
    </source>
</evidence>
<reference evidence="21" key="1">
    <citation type="submission" date="2021-04" db="EMBL/GenBank/DDBJ databases">
        <title>Phycicoccus avicenniae sp. nov., a novel endophytic actinomycetes isolated from branch of Avicennia mariana.</title>
        <authorList>
            <person name="Tuo L."/>
        </authorList>
    </citation>
    <scope>NUCLEOTIDE SEQUENCE</scope>
    <source>
        <strain evidence="21">BSK3Z-2</strain>
    </source>
</reference>
<proteinExistence type="predicted"/>
<evidence type="ECO:0000256" key="10">
    <source>
        <dbReference type="ARBA" id="ARBA00022737"/>
    </source>
</evidence>
<dbReference type="SUPFAM" id="SSF46626">
    <property type="entry name" value="Cytochrome c"/>
    <property type="match status" value="2"/>
</dbReference>
<comment type="subcellular location">
    <subcellularLocation>
        <location evidence="1 17">Cell membrane</location>
        <topology evidence="1 17">Multi-pass membrane protein</topology>
    </subcellularLocation>
</comment>
<evidence type="ECO:0000313" key="21">
    <source>
        <dbReference type="EMBL" id="MBR7743160.1"/>
    </source>
</evidence>
<keyword evidence="10" id="KW-0677">Repeat</keyword>
<dbReference type="GO" id="GO:0008121">
    <property type="term" value="F:quinol-cytochrome-c reductase activity"/>
    <property type="evidence" value="ECO:0007669"/>
    <property type="project" value="UniProtKB-UniRule"/>
</dbReference>
<comment type="caution">
    <text evidence="17">Lacks conserved residue(s) required for the propagation of feature annotation.</text>
</comment>
<evidence type="ECO:0000256" key="4">
    <source>
        <dbReference type="ARBA" id="ARBA00022448"/>
    </source>
</evidence>
<feature type="binding site" description="covalent" evidence="18">
    <location>
        <position position="167"/>
    </location>
    <ligand>
        <name>heme c</name>
        <dbReference type="ChEBI" id="CHEBI:61717"/>
        <label>2</label>
    </ligand>
</feature>
<evidence type="ECO:0000256" key="7">
    <source>
        <dbReference type="ARBA" id="ARBA00022660"/>
    </source>
</evidence>
<evidence type="ECO:0000256" key="12">
    <source>
        <dbReference type="ARBA" id="ARBA00022982"/>
    </source>
</evidence>
<dbReference type="Pfam" id="PF00034">
    <property type="entry name" value="Cytochrom_C"/>
    <property type="match status" value="1"/>
</dbReference>
<feature type="binding site" description="axial binding residue" evidence="19">
    <location>
        <position position="64"/>
    </location>
    <ligand>
        <name>heme c</name>
        <dbReference type="ChEBI" id="CHEBI:61717"/>
        <label>1</label>
    </ligand>
    <ligandPart>
        <name>Fe</name>
        <dbReference type="ChEBI" id="CHEBI:18248"/>
    </ligandPart>
</feature>
<feature type="binding site" description="covalent" evidence="18">
    <location>
        <position position="60"/>
    </location>
    <ligand>
        <name>heme c</name>
        <dbReference type="ChEBI" id="CHEBI:61717"/>
        <label>1</label>
    </ligand>
</feature>
<dbReference type="GO" id="GO:0020037">
    <property type="term" value="F:heme binding"/>
    <property type="evidence" value="ECO:0007669"/>
    <property type="project" value="UniProtKB-UniRule"/>
</dbReference>
<evidence type="ECO:0000256" key="15">
    <source>
        <dbReference type="ARBA" id="ARBA00023136"/>
    </source>
</evidence>
<feature type="binding site" description="covalent" evidence="18">
    <location>
        <position position="63"/>
    </location>
    <ligand>
        <name>heme c</name>
        <dbReference type="ChEBI" id="CHEBI:61717"/>
        <label>1</label>
    </ligand>
</feature>
<dbReference type="Gene3D" id="1.10.760.10">
    <property type="entry name" value="Cytochrome c-like domain"/>
    <property type="match status" value="2"/>
</dbReference>
<keyword evidence="6 17" id="KW-0349">Heme</keyword>
<evidence type="ECO:0000256" key="14">
    <source>
        <dbReference type="ARBA" id="ARBA00023004"/>
    </source>
</evidence>
<dbReference type="Proteomes" id="UP000677016">
    <property type="component" value="Unassembled WGS sequence"/>
</dbReference>
<name>A0A941D978_9MICO</name>
<feature type="binding site" description="axial binding residue" evidence="19">
    <location>
        <position position="168"/>
    </location>
    <ligand>
        <name>heme c</name>
        <dbReference type="ChEBI" id="CHEBI:61717"/>
        <label>2</label>
    </ligand>
    <ligandPart>
        <name>Fe</name>
        <dbReference type="ChEBI" id="CHEBI:18248"/>
    </ligandPart>
</feature>
<keyword evidence="14 17" id="KW-0408">Iron</keyword>
<dbReference type="InterPro" id="IPR036909">
    <property type="entry name" value="Cyt_c-like_dom_sf"/>
</dbReference>
<keyword evidence="11 17" id="KW-1278">Translocase</keyword>
<dbReference type="EC" id="7.1.1.8" evidence="2 17"/>
<evidence type="ECO:0000256" key="3">
    <source>
        <dbReference type="ARBA" id="ARBA00017819"/>
    </source>
</evidence>
<evidence type="ECO:0000313" key="22">
    <source>
        <dbReference type="Proteomes" id="UP000677016"/>
    </source>
</evidence>
<dbReference type="PANTHER" id="PTHR33751">
    <property type="entry name" value="CBB3-TYPE CYTOCHROME C OXIDASE SUBUNIT FIXP"/>
    <property type="match status" value="1"/>
</dbReference>
<keyword evidence="4 17" id="KW-0813">Transport</keyword>
<feature type="transmembrane region" description="Helical" evidence="17">
    <location>
        <begin position="249"/>
        <end position="267"/>
    </location>
</feature>
<evidence type="ECO:0000256" key="1">
    <source>
        <dbReference type="ARBA" id="ARBA00004651"/>
    </source>
</evidence>
<gene>
    <name evidence="21" type="ORF">KC207_07635</name>
</gene>
<dbReference type="EMBL" id="JAGSNF010000009">
    <property type="protein sequence ID" value="MBR7743160.1"/>
    <property type="molecule type" value="Genomic_DNA"/>
</dbReference>
<comment type="caution">
    <text evidence="21">The sequence shown here is derived from an EMBL/GenBank/DDBJ whole genome shotgun (WGS) entry which is preliminary data.</text>
</comment>
<comment type="subunit">
    <text evidence="17">The cytochrome bc1 complex is composed of a cytochrome b (QcrB), the Rieske iron-sulfur protein (QcrA) and a diheme cytochrome c (QcrC) subunit.</text>
</comment>
<dbReference type="PANTHER" id="PTHR33751:SF13">
    <property type="entry name" value="CYTOCHROME BC1 COMPLEX CYTOCHROME C SUBUNIT"/>
    <property type="match status" value="1"/>
</dbReference>
<evidence type="ECO:0000256" key="16">
    <source>
        <dbReference type="ARBA" id="ARBA00029351"/>
    </source>
</evidence>
<dbReference type="RefSeq" id="WP_211602417.1">
    <property type="nucleotide sequence ID" value="NZ_JAGSNF010000009.1"/>
</dbReference>
<keyword evidence="12 17" id="KW-0249">Electron transport</keyword>
<evidence type="ECO:0000256" key="2">
    <source>
        <dbReference type="ARBA" id="ARBA00012951"/>
    </source>
</evidence>
<dbReference type="Pfam" id="PF13442">
    <property type="entry name" value="Cytochrome_CBB3"/>
    <property type="match status" value="1"/>
</dbReference>
<dbReference type="AlphaFoldDB" id="A0A941D978"/>
<comment type="PTM">
    <text evidence="18">Binds 2 heme c groups covalently per subunit.</text>
</comment>
<keyword evidence="22" id="KW-1185">Reference proteome</keyword>
<evidence type="ECO:0000259" key="20">
    <source>
        <dbReference type="PROSITE" id="PS51007"/>
    </source>
</evidence>
<dbReference type="InterPro" id="IPR050597">
    <property type="entry name" value="Cytochrome_c_Oxidase_Subunit"/>
</dbReference>
<sequence length="271" mass="27708">MNALAARRRHPAAIAVLLILGLFLTGAVYTAVAPKPADATTAALPAQTVEEGKALFRANCASCHGLNAEGRATGTGDQIAGPPLAGVGAAAVDFQMGTGRMPMTAPAVQAPPDRDGIKFEQEEIDAIGAYIASLAPGPAVPSDEAVDPALGDPANGGNLFRVNCAMCHNFAGSGGALTRGKYAPEVRGVEGVHIYEAMQTGPQSMPVFSDENITPEDKRDIIAFLDTLDEETKPGGLTLGSLGPVTEGLFAWVFGLGLLVGCAVWLGSKAA</sequence>
<keyword evidence="15 17" id="KW-0472">Membrane</keyword>
<evidence type="ECO:0000256" key="13">
    <source>
        <dbReference type="ARBA" id="ARBA00022989"/>
    </source>
</evidence>
<evidence type="ECO:0000256" key="9">
    <source>
        <dbReference type="ARBA" id="ARBA00022723"/>
    </source>
</evidence>
<dbReference type="PIRSF" id="PIRSF000007">
    <property type="entry name" value="Ubiq_cycred_cyc"/>
    <property type="match status" value="1"/>
</dbReference>
<keyword evidence="7 17" id="KW-0679">Respiratory chain</keyword>
<dbReference type="InterPro" id="IPR009056">
    <property type="entry name" value="Cyt_c-like_dom"/>
</dbReference>
<keyword evidence="9 17" id="KW-0479">Metal-binding</keyword>
<keyword evidence="8 17" id="KW-0812">Transmembrane</keyword>